<name>A0A8H5BG71_9AGAR</name>
<organism evidence="1 2">
    <name type="scientific">Psilocybe cf. subviscida</name>
    <dbReference type="NCBI Taxonomy" id="2480587"/>
    <lineage>
        <taxon>Eukaryota</taxon>
        <taxon>Fungi</taxon>
        <taxon>Dikarya</taxon>
        <taxon>Basidiomycota</taxon>
        <taxon>Agaricomycotina</taxon>
        <taxon>Agaricomycetes</taxon>
        <taxon>Agaricomycetidae</taxon>
        <taxon>Agaricales</taxon>
        <taxon>Agaricineae</taxon>
        <taxon>Strophariaceae</taxon>
        <taxon>Psilocybe</taxon>
    </lineage>
</organism>
<reference evidence="1 2" key="1">
    <citation type="journal article" date="2020" name="ISME J.">
        <title>Uncovering the hidden diversity of litter-decomposition mechanisms in mushroom-forming fungi.</title>
        <authorList>
            <person name="Floudas D."/>
            <person name="Bentzer J."/>
            <person name="Ahren D."/>
            <person name="Johansson T."/>
            <person name="Persson P."/>
            <person name="Tunlid A."/>
        </authorList>
    </citation>
    <scope>NUCLEOTIDE SEQUENCE [LARGE SCALE GENOMIC DNA]</scope>
    <source>
        <strain evidence="1 2">CBS 101986</strain>
    </source>
</reference>
<evidence type="ECO:0000313" key="2">
    <source>
        <dbReference type="Proteomes" id="UP000567179"/>
    </source>
</evidence>
<proteinExistence type="predicted"/>
<sequence>MAADDGVQIYEQTRLANEGRPADSPHADLFSCPIHEQNDSIRLIGLTGSIEIEVAWVCTRARTNDLGAFKWHPLHAVFQLDFMEAGILSHSTIVAPFTSARK</sequence>
<protein>
    <submittedName>
        <fullName evidence="1">Uncharacterized protein</fullName>
    </submittedName>
</protein>
<dbReference type="EMBL" id="JAACJJ010000028">
    <property type="protein sequence ID" value="KAF5322291.1"/>
    <property type="molecule type" value="Genomic_DNA"/>
</dbReference>
<dbReference type="Proteomes" id="UP000567179">
    <property type="component" value="Unassembled WGS sequence"/>
</dbReference>
<keyword evidence="2" id="KW-1185">Reference proteome</keyword>
<dbReference type="AlphaFoldDB" id="A0A8H5BG71"/>
<comment type="caution">
    <text evidence="1">The sequence shown here is derived from an EMBL/GenBank/DDBJ whole genome shotgun (WGS) entry which is preliminary data.</text>
</comment>
<evidence type="ECO:0000313" key="1">
    <source>
        <dbReference type="EMBL" id="KAF5322291.1"/>
    </source>
</evidence>
<gene>
    <name evidence="1" type="ORF">D9619_000170</name>
</gene>
<accession>A0A8H5BG71</accession>